<keyword evidence="3" id="KW-1185">Reference proteome</keyword>
<proteinExistence type="predicted"/>
<dbReference type="EMBL" id="LR778114">
    <property type="protein sequence ID" value="CAB1127676.1"/>
    <property type="molecule type" value="Genomic_DNA"/>
</dbReference>
<dbReference type="AlphaFoldDB" id="A0A6F8ZCC0"/>
<protein>
    <submittedName>
        <fullName evidence="2">Uncharacterized protein</fullName>
    </submittedName>
</protein>
<feature type="region of interest" description="Disordered" evidence="1">
    <location>
        <begin position="1"/>
        <end position="85"/>
    </location>
</feature>
<dbReference type="KEGG" id="hfv:R50_0170"/>
<evidence type="ECO:0000313" key="2">
    <source>
        <dbReference type="EMBL" id="CAB1127676.1"/>
    </source>
</evidence>
<evidence type="ECO:0000313" key="3">
    <source>
        <dbReference type="Proteomes" id="UP000503399"/>
    </source>
</evidence>
<sequence>MPASGDHAQADGDLLYQVEDGDKQQLGQDHGVAPLHPRLGGGDHAADVGVGQHHHDPRPKGEAVAQPGPAPRPGRGCGQTAGMKPFDLFRHRGTSFDPLSMPLI</sequence>
<dbReference type="Proteomes" id="UP000503399">
    <property type="component" value="Chromosome"/>
</dbReference>
<gene>
    <name evidence="2" type="ORF">R50_0170</name>
</gene>
<name>A0A6F8ZCC0_9FIRM</name>
<organism evidence="2 3">
    <name type="scientific">Candidatus Hydrogenisulfobacillus filiaventi</name>
    <dbReference type="NCBI Taxonomy" id="2707344"/>
    <lineage>
        <taxon>Bacteria</taxon>
        <taxon>Bacillati</taxon>
        <taxon>Bacillota</taxon>
        <taxon>Clostridia</taxon>
        <taxon>Eubacteriales</taxon>
        <taxon>Clostridiales Family XVII. Incertae Sedis</taxon>
        <taxon>Candidatus Hydrogenisulfobacillus</taxon>
    </lineage>
</organism>
<accession>A0A6F8ZCC0</accession>
<evidence type="ECO:0000256" key="1">
    <source>
        <dbReference type="SAM" id="MobiDB-lite"/>
    </source>
</evidence>
<reference evidence="2 3" key="1">
    <citation type="submission" date="2020-02" db="EMBL/GenBank/DDBJ databases">
        <authorList>
            <person name="Hogendoorn C."/>
        </authorList>
    </citation>
    <scope>NUCLEOTIDE SEQUENCE [LARGE SCALE GENOMIC DNA]</scope>
    <source>
        <strain evidence="2">R501</strain>
    </source>
</reference>